<dbReference type="PANTHER" id="PTHR34978:SF3">
    <property type="entry name" value="SLR0241 PROTEIN"/>
    <property type="match status" value="1"/>
</dbReference>
<dbReference type="RefSeq" id="WP_130540805.1">
    <property type="nucleotide sequence ID" value="NZ_SGXA01000001.1"/>
</dbReference>
<dbReference type="InterPro" id="IPR008756">
    <property type="entry name" value="Peptidase_M56"/>
</dbReference>
<feature type="coiled-coil region" evidence="1">
    <location>
        <begin position="585"/>
        <end position="612"/>
    </location>
</feature>
<evidence type="ECO:0000259" key="4">
    <source>
        <dbReference type="Pfam" id="PF05569"/>
    </source>
</evidence>
<comment type="caution">
    <text evidence="5">The sequence shown here is derived from an EMBL/GenBank/DDBJ whole genome shotgun (WGS) entry which is preliminary data.</text>
</comment>
<proteinExistence type="predicted"/>
<feature type="coiled-coil region" evidence="1">
    <location>
        <begin position="415"/>
        <end position="442"/>
    </location>
</feature>
<keyword evidence="3" id="KW-0812">Transmembrane</keyword>
<organism evidence="5 6">
    <name type="scientific">Pseudobacter ginsenosidimutans</name>
    <dbReference type="NCBI Taxonomy" id="661488"/>
    <lineage>
        <taxon>Bacteria</taxon>
        <taxon>Pseudomonadati</taxon>
        <taxon>Bacteroidota</taxon>
        <taxon>Chitinophagia</taxon>
        <taxon>Chitinophagales</taxon>
        <taxon>Chitinophagaceae</taxon>
        <taxon>Pseudobacter</taxon>
    </lineage>
</organism>
<feature type="transmembrane region" description="Helical" evidence="3">
    <location>
        <begin position="20"/>
        <end position="37"/>
    </location>
</feature>
<evidence type="ECO:0000313" key="5">
    <source>
        <dbReference type="EMBL" id="RZS76509.1"/>
    </source>
</evidence>
<keyword evidence="1" id="KW-0175">Coiled coil</keyword>
<evidence type="ECO:0000256" key="3">
    <source>
        <dbReference type="SAM" id="Phobius"/>
    </source>
</evidence>
<dbReference type="AlphaFoldDB" id="A0A4Q7N622"/>
<sequence length="637" mass="72258">MNQVYQSAFLKALGWSLIDSLWQMGLLWLLYVVLTANGKRFQSHQRHNIALLSLAGGSLWFLVSLVMNFYEAAAEPVVYNWYQGAAAPVTDHGFFGNLSRNIESALPFLSIGYLLAAVWLFIRFYYRYLQTRQLLKAKMVKAAPELRVFLQQAAAHMGINKKVALWLSAAAEAPMTLGFWKPVILLPISIVNHLSLEQTEAILLHELKHIKRNDYLINILMACADVVLFFNPFAQWISATIRRERENSCDDLVLQFRYDPAQYATSLLVLEQQRSATQQTLAVAATGSKTPALLHRVKRILHQEQVCPPVSQRMVAYLLTALLFGFVGLYNPGNVIVNKIYPVVFNTEAAPQFASYEPAPEEKEAPKKAATASKQKKTCAPVQPVETLEPLPSLHVLTASEAEQLLRLAASIEIAGMVERQLAEQQRLIEEQQRQAAAQQHQVQFQIQITAVSNQLTLEARDFTLANNQAAVLCEPENSAEIKPYVPRNSFAYQYMQDSCTPKIFAEANKLQAEAREAITRAMTALKEVDLTRLENELKEKGIELHANQIRQELHRAFMEITMKRLCEGAINTAEDVRAMYAKAQAEWQKKLENFQRDRAKKRVEQDALRRQIVEERLMENAKPELKKAIRNKSVDI</sequence>
<keyword evidence="3" id="KW-0472">Membrane</keyword>
<dbReference type="Pfam" id="PF05569">
    <property type="entry name" value="Peptidase_M56"/>
    <property type="match status" value="1"/>
</dbReference>
<protein>
    <submittedName>
        <fullName evidence="5">Beta-lactamase regulating signal transducer with metallopeptidase domain</fullName>
    </submittedName>
</protein>
<feature type="transmembrane region" description="Helical" evidence="3">
    <location>
        <begin position="105"/>
        <end position="126"/>
    </location>
</feature>
<dbReference type="Gene3D" id="3.30.2010.10">
    <property type="entry name" value="Metalloproteases ('zincins'), catalytic domain"/>
    <property type="match status" value="1"/>
</dbReference>
<keyword evidence="6" id="KW-1185">Reference proteome</keyword>
<feature type="region of interest" description="Disordered" evidence="2">
    <location>
        <begin position="356"/>
        <end position="376"/>
    </location>
</feature>
<evidence type="ECO:0000313" key="6">
    <source>
        <dbReference type="Proteomes" id="UP000293874"/>
    </source>
</evidence>
<name>A0A4Q7N622_9BACT</name>
<dbReference type="PANTHER" id="PTHR34978">
    <property type="entry name" value="POSSIBLE SENSOR-TRANSDUCER PROTEIN BLAR"/>
    <property type="match status" value="1"/>
</dbReference>
<evidence type="ECO:0000256" key="2">
    <source>
        <dbReference type="SAM" id="MobiDB-lite"/>
    </source>
</evidence>
<reference evidence="5 6" key="1">
    <citation type="submission" date="2019-02" db="EMBL/GenBank/DDBJ databases">
        <title>Genomic Encyclopedia of Type Strains, Phase IV (KMG-IV): sequencing the most valuable type-strain genomes for metagenomic binning, comparative biology and taxonomic classification.</title>
        <authorList>
            <person name="Goeker M."/>
        </authorList>
    </citation>
    <scope>NUCLEOTIDE SEQUENCE [LARGE SCALE GENOMIC DNA]</scope>
    <source>
        <strain evidence="5 6">DSM 18116</strain>
    </source>
</reference>
<keyword evidence="3" id="KW-1133">Transmembrane helix</keyword>
<feature type="domain" description="Peptidase M56" evidence="4">
    <location>
        <begin position="109"/>
        <end position="299"/>
    </location>
</feature>
<dbReference type="EMBL" id="SGXA01000001">
    <property type="protein sequence ID" value="RZS76509.1"/>
    <property type="molecule type" value="Genomic_DNA"/>
</dbReference>
<dbReference type="CDD" id="cd07341">
    <property type="entry name" value="M56_BlaR1_MecR1_like"/>
    <property type="match status" value="1"/>
</dbReference>
<dbReference type="Proteomes" id="UP000293874">
    <property type="component" value="Unassembled WGS sequence"/>
</dbReference>
<feature type="transmembrane region" description="Helical" evidence="3">
    <location>
        <begin position="49"/>
        <end position="70"/>
    </location>
</feature>
<gene>
    <name evidence="5" type="ORF">EV199_2394</name>
</gene>
<accession>A0A4Q7N622</accession>
<feature type="transmembrane region" description="Helical" evidence="3">
    <location>
        <begin position="215"/>
        <end position="237"/>
    </location>
</feature>
<evidence type="ECO:0000256" key="1">
    <source>
        <dbReference type="SAM" id="Coils"/>
    </source>
</evidence>
<dbReference type="InterPro" id="IPR052173">
    <property type="entry name" value="Beta-lactam_resp_regulator"/>
</dbReference>